<dbReference type="AlphaFoldDB" id="A0A0F9LKQ4"/>
<accession>A0A0F9LKQ4</accession>
<keyword evidence="1" id="KW-0472">Membrane</keyword>
<keyword evidence="1" id="KW-1133">Transmembrane helix</keyword>
<dbReference type="EMBL" id="LAZR01007056">
    <property type="protein sequence ID" value="KKM87766.1"/>
    <property type="molecule type" value="Genomic_DNA"/>
</dbReference>
<name>A0A0F9LKQ4_9ZZZZ</name>
<feature type="transmembrane region" description="Helical" evidence="1">
    <location>
        <begin position="12"/>
        <end position="32"/>
    </location>
</feature>
<protein>
    <submittedName>
        <fullName evidence="2">Uncharacterized protein</fullName>
    </submittedName>
</protein>
<sequence>MIKDWDLKIGKWLLWIVIYSLLFYWMIIPIITNLE</sequence>
<evidence type="ECO:0000313" key="2">
    <source>
        <dbReference type="EMBL" id="KKM87766.1"/>
    </source>
</evidence>
<gene>
    <name evidence="2" type="ORF">LCGC14_1265540</name>
</gene>
<organism evidence="2">
    <name type="scientific">marine sediment metagenome</name>
    <dbReference type="NCBI Taxonomy" id="412755"/>
    <lineage>
        <taxon>unclassified sequences</taxon>
        <taxon>metagenomes</taxon>
        <taxon>ecological metagenomes</taxon>
    </lineage>
</organism>
<keyword evidence="1" id="KW-0812">Transmembrane</keyword>
<comment type="caution">
    <text evidence="2">The sequence shown here is derived from an EMBL/GenBank/DDBJ whole genome shotgun (WGS) entry which is preliminary data.</text>
</comment>
<reference evidence="2" key="1">
    <citation type="journal article" date="2015" name="Nature">
        <title>Complex archaea that bridge the gap between prokaryotes and eukaryotes.</title>
        <authorList>
            <person name="Spang A."/>
            <person name="Saw J.H."/>
            <person name="Jorgensen S.L."/>
            <person name="Zaremba-Niedzwiedzka K."/>
            <person name="Martijn J."/>
            <person name="Lind A.E."/>
            <person name="van Eijk R."/>
            <person name="Schleper C."/>
            <person name="Guy L."/>
            <person name="Ettema T.J."/>
        </authorList>
    </citation>
    <scope>NUCLEOTIDE SEQUENCE</scope>
</reference>
<proteinExistence type="predicted"/>
<evidence type="ECO:0000256" key="1">
    <source>
        <dbReference type="SAM" id="Phobius"/>
    </source>
</evidence>